<accession>A0ABN8ZQN6</accession>
<protein>
    <submittedName>
        <fullName evidence="2">Uncharacterized protein</fullName>
    </submittedName>
</protein>
<reference evidence="2" key="1">
    <citation type="submission" date="2023-04" db="EMBL/GenBank/DDBJ databases">
        <authorList>
            <consortium name="ELIXIR-Norway"/>
        </authorList>
    </citation>
    <scope>NUCLEOTIDE SEQUENCE [LARGE SCALE GENOMIC DNA]</scope>
</reference>
<proteinExistence type="predicted"/>
<evidence type="ECO:0000313" key="3">
    <source>
        <dbReference type="Proteomes" id="UP001176941"/>
    </source>
</evidence>
<feature type="region of interest" description="Disordered" evidence="1">
    <location>
        <begin position="72"/>
        <end position="162"/>
    </location>
</feature>
<dbReference type="Proteomes" id="UP001176941">
    <property type="component" value="Chromosome 5"/>
</dbReference>
<gene>
    <name evidence="2" type="ORF">MRATA1EN1_LOCUS24991</name>
</gene>
<name>A0ABN8ZQN6_RANTA</name>
<dbReference type="EMBL" id="OX459941">
    <property type="protein sequence ID" value="CAI9176029.1"/>
    <property type="molecule type" value="Genomic_DNA"/>
</dbReference>
<keyword evidence="3" id="KW-1185">Reference proteome</keyword>
<evidence type="ECO:0000256" key="1">
    <source>
        <dbReference type="SAM" id="MobiDB-lite"/>
    </source>
</evidence>
<sequence length="185" mass="20437">MRAAMEAQEFSSGPVKSEMLMSLASGDVKEADKQSKEDSLQLPKVLWFLNVMQQRPWFPPGCWTHVQWCEGSGSHRPQGHTGVLKSPKRTIRGVQTSPNPLPQRGAPGAQSPTATSLPKVARCPQPKLAHKPPEDPLADSATNSANQNKWHRFPDRPLETTRAAASLLEQDRRKTAFANLQNQLS</sequence>
<evidence type="ECO:0000313" key="2">
    <source>
        <dbReference type="EMBL" id="CAI9176029.1"/>
    </source>
</evidence>
<organism evidence="2 3">
    <name type="scientific">Rangifer tarandus platyrhynchus</name>
    <name type="common">Svalbard reindeer</name>
    <dbReference type="NCBI Taxonomy" id="3082113"/>
    <lineage>
        <taxon>Eukaryota</taxon>
        <taxon>Metazoa</taxon>
        <taxon>Chordata</taxon>
        <taxon>Craniata</taxon>
        <taxon>Vertebrata</taxon>
        <taxon>Euteleostomi</taxon>
        <taxon>Mammalia</taxon>
        <taxon>Eutheria</taxon>
        <taxon>Laurasiatheria</taxon>
        <taxon>Artiodactyla</taxon>
        <taxon>Ruminantia</taxon>
        <taxon>Pecora</taxon>
        <taxon>Cervidae</taxon>
        <taxon>Odocoileinae</taxon>
        <taxon>Rangifer</taxon>
    </lineage>
</organism>